<dbReference type="OMA" id="QIANNNW"/>
<evidence type="ECO:0000313" key="2">
    <source>
        <dbReference type="EMBL" id="PVD37625.1"/>
    </source>
</evidence>
<reference evidence="2 3" key="1">
    <citation type="submission" date="2018-04" db="EMBL/GenBank/DDBJ databases">
        <title>The genome of golden apple snail Pomacea canaliculata provides insight into stress tolerance and invasive adaptation.</title>
        <authorList>
            <person name="Liu C."/>
            <person name="Liu B."/>
            <person name="Ren Y."/>
            <person name="Zhang Y."/>
            <person name="Wang H."/>
            <person name="Li S."/>
            <person name="Jiang F."/>
            <person name="Yin L."/>
            <person name="Zhang G."/>
            <person name="Qian W."/>
            <person name="Fan W."/>
        </authorList>
    </citation>
    <scope>NUCLEOTIDE SEQUENCE [LARGE SCALE GENOMIC DNA]</scope>
    <source>
        <strain evidence="2">SZHN2017</strain>
        <tissue evidence="2">Muscle</tissue>
    </source>
</reference>
<dbReference type="OrthoDB" id="436331at2759"/>
<evidence type="ECO:0000259" key="1">
    <source>
        <dbReference type="Pfam" id="PF15633"/>
    </source>
</evidence>
<feature type="domain" description="Tox-ART-HYD1" evidence="1">
    <location>
        <begin position="13"/>
        <end position="96"/>
    </location>
</feature>
<gene>
    <name evidence="2" type="ORF">C0Q70_00221</name>
</gene>
<organism evidence="2 3">
    <name type="scientific">Pomacea canaliculata</name>
    <name type="common">Golden apple snail</name>
    <dbReference type="NCBI Taxonomy" id="400727"/>
    <lineage>
        <taxon>Eukaryota</taxon>
        <taxon>Metazoa</taxon>
        <taxon>Spiralia</taxon>
        <taxon>Lophotrochozoa</taxon>
        <taxon>Mollusca</taxon>
        <taxon>Gastropoda</taxon>
        <taxon>Caenogastropoda</taxon>
        <taxon>Architaenioglossa</taxon>
        <taxon>Ampullarioidea</taxon>
        <taxon>Ampullariidae</taxon>
        <taxon>Pomacea</taxon>
    </lineage>
</organism>
<dbReference type="AlphaFoldDB" id="A0A2T7PW17"/>
<name>A0A2T7PW17_POMCA</name>
<dbReference type="Proteomes" id="UP000245119">
    <property type="component" value="Linkage Group LG1"/>
</dbReference>
<proteinExistence type="predicted"/>
<dbReference type="Pfam" id="PF15633">
    <property type="entry name" value="Tox-ART-HYD1"/>
    <property type="match status" value="1"/>
</dbReference>
<accession>A0A2T7PW17</accession>
<sequence>MWNSFAFSYVDFYHYTSERAIDAIIESGYINESQSGGPDAFYGTGVYGTSLPPSSGKRQIANNNWKEGWRRREKAGRVDYVIKLRIPSSRVKEVRTSNHQLYLHQGRIRLDDYPWEVLEV</sequence>
<dbReference type="EMBL" id="PZQS01000001">
    <property type="protein sequence ID" value="PVD37625.1"/>
    <property type="molecule type" value="Genomic_DNA"/>
</dbReference>
<dbReference type="InterPro" id="IPR028920">
    <property type="entry name" value="Tox-ART-HYD1_dom"/>
</dbReference>
<keyword evidence="3" id="KW-1185">Reference proteome</keyword>
<evidence type="ECO:0000313" key="3">
    <source>
        <dbReference type="Proteomes" id="UP000245119"/>
    </source>
</evidence>
<protein>
    <recommendedName>
        <fullName evidence="1">Tox-ART-HYD1 domain-containing protein</fullName>
    </recommendedName>
</protein>
<comment type="caution">
    <text evidence="2">The sequence shown here is derived from an EMBL/GenBank/DDBJ whole genome shotgun (WGS) entry which is preliminary data.</text>
</comment>